<accession>A0A0K2SVC3</accession>
<sequence length="49" mass="5790">MSVCWFRKIQNKWRTDEPPACPLSVEVWEAYPHLWKALNTISVIKVSCK</sequence>
<dbReference type="AlphaFoldDB" id="A0A0K2SVC3"/>
<reference evidence="1" key="1">
    <citation type="submission" date="2014-05" db="EMBL/GenBank/DDBJ databases">
        <authorList>
            <person name="Chronopoulou M."/>
        </authorList>
    </citation>
    <scope>NUCLEOTIDE SEQUENCE</scope>
    <source>
        <tissue evidence="1">Whole organism</tissue>
    </source>
</reference>
<dbReference type="EMBL" id="HACA01000009">
    <property type="protein sequence ID" value="CDW17370.1"/>
    <property type="molecule type" value="Transcribed_RNA"/>
</dbReference>
<organism evidence="1">
    <name type="scientific">Lepeophtheirus salmonis</name>
    <name type="common">Salmon louse</name>
    <name type="synonym">Caligus salmonis</name>
    <dbReference type="NCBI Taxonomy" id="72036"/>
    <lineage>
        <taxon>Eukaryota</taxon>
        <taxon>Metazoa</taxon>
        <taxon>Ecdysozoa</taxon>
        <taxon>Arthropoda</taxon>
        <taxon>Crustacea</taxon>
        <taxon>Multicrustacea</taxon>
        <taxon>Hexanauplia</taxon>
        <taxon>Copepoda</taxon>
        <taxon>Siphonostomatoida</taxon>
        <taxon>Caligidae</taxon>
        <taxon>Lepeophtheirus</taxon>
    </lineage>
</organism>
<proteinExistence type="predicted"/>
<evidence type="ECO:0000313" key="1">
    <source>
        <dbReference type="EMBL" id="CDW17370.1"/>
    </source>
</evidence>
<protein>
    <submittedName>
        <fullName evidence="1">Uncharacterized protein</fullName>
    </submittedName>
</protein>
<name>A0A0K2SVC3_LEPSM</name>